<dbReference type="GO" id="GO:0005868">
    <property type="term" value="C:cytoplasmic dynein complex"/>
    <property type="evidence" value="ECO:0007669"/>
    <property type="project" value="InterPro"/>
</dbReference>
<dbReference type="PANTHER" id="PTHR12442:SF22">
    <property type="entry name" value="CYTOPLASMIC DYNEIN 1 INTERMEDIATE CHAIN-RELATED"/>
    <property type="match status" value="1"/>
</dbReference>
<dbReference type="AlphaFoldDB" id="T1JXQ1"/>
<accession>T1JXQ1</accession>
<proteinExistence type="inferred from homology"/>
<dbReference type="Pfam" id="PF00400">
    <property type="entry name" value="WD40"/>
    <property type="match status" value="1"/>
</dbReference>
<evidence type="ECO:0000313" key="9">
    <source>
        <dbReference type="Proteomes" id="UP000015104"/>
    </source>
</evidence>
<dbReference type="FunFam" id="2.130.10.10:FF:000781">
    <property type="entry name" value="Cytoplasmic dynein intermediate chain"/>
    <property type="match status" value="1"/>
</dbReference>
<dbReference type="EMBL" id="CAEY01000835">
    <property type="status" value="NOT_ANNOTATED_CDS"/>
    <property type="molecule type" value="Genomic_DNA"/>
</dbReference>
<dbReference type="eggNOG" id="KOG1587">
    <property type="taxonomic scope" value="Eukaryota"/>
</dbReference>
<keyword evidence="4" id="KW-0853">WD repeat</keyword>
<evidence type="ECO:0000256" key="5">
    <source>
        <dbReference type="ARBA" id="ARBA00022737"/>
    </source>
</evidence>
<dbReference type="STRING" id="32264.T1JXQ1"/>
<dbReference type="InterPro" id="IPR036322">
    <property type="entry name" value="WD40_repeat_dom_sf"/>
</dbReference>
<name>T1JXQ1_TETUR</name>
<feature type="compositionally biased region" description="Polar residues" evidence="7">
    <location>
        <begin position="73"/>
        <end position="89"/>
    </location>
</feature>
<evidence type="ECO:0000313" key="8">
    <source>
        <dbReference type="EnsemblMetazoa" id="tetur02g12820.1"/>
    </source>
</evidence>
<dbReference type="Proteomes" id="UP000015104">
    <property type="component" value="Unassembled WGS sequence"/>
</dbReference>
<dbReference type="EnsemblMetazoa" id="tetur02g12820.1">
    <property type="protein sequence ID" value="tetur02g12820.1"/>
    <property type="gene ID" value="tetur02g12820"/>
</dbReference>
<dbReference type="Pfam" id="PF11540">
    <property type="entry name" value="Dynein_IC2"/>
    <property type="match status" value="1"/>
</dbReference>
<reference evidence="9" key="1">
    <citation type="submission" date="2011-08" db="EMBL/GenBank/DDBJ databases">
        <authorList>
            <person name="Rombauts S."/>
        </authorList>
    </citation>
    <scope>NUCLEOTIDE SEQUENCE</scope>
    <source>
        <strain evidence="9">London</strain>
    </source>
</reference>
<evidence type="ECO:0000256" key="1">
    <source>
        <dbReference type="ARBA" id="ARBA00004245"/>
    </source>
</evidence>
<evidence type="ECO:0000256" key="7">
    <source>
        <dbReference type="SAM" id="MobiDB-lite"/>
    </source>
</evidence>
<sequence length="668" mass="74655">MADRRAELEKKRQRLAQLQAEKERRQREKEAALLEQAGSNAPSSGKNTGDLRREANQLLTQLGIDPLGDIAQLTPSPNTEVSSETTSGQHAAEPPVEEPKKKPISLALVNVNEINIPPKESVTYNKQTQTTGSGSDRDAHPVDYYVLTYDDKYAHDEEDVEGSSLQYGTSNIFPKVSRQVSTGSGLPNVGMVEPAKTPLEREAKEETKEPIKEKKDLTEERKLQIMNSTEFLKFFDRATRIVEKALFWNESPDIFIDYTGAKEDMESEDQSGASLTFNKCFFDERWSKNRTVTCFDWSTQFPELLAVSYNNNEDLPTDPDGVCLIWNMKFRKTTPEYVLHCQSPLVSVCFAKFHPNLIVGGTYSGQIVLWDNRVNKRTPIQRSPLSASAHTHPIYCIQIVGTQNAHNLITVSTDGKLCSWSLDMLSSPQDTMELSQQKQSKPVAVTSISFPYGDYNNFVIGSEEGAVYTACRHGSKAGILDIYEGHQGPVTNVDCHSVNTQIDFSHLFLTSSIDWTVKLWSSKDKTGKPLYSFEDNCDYIYDVRWSPVHPALFSTVDGMGRIDVWNLNNDTELPTASVTLDGNPALNRVIWTPSGNQLAIGDDNGKVYIYDVGEQLAYPKGDESTKLMLTLQELKMNKVEPDVSEISSDTAYSSMSVNLSPFSSQSLR</sequence>
<dbReference type="InterPro" id="IPR015943">
    <property type="entry name" value="WD40/YVTN_repeat-like_dom_sf"/>
</dbReference>
<comment type="subcellular location">
    <subcellularLocation>
        <location evidence="1">Cytoplasm</location>
        <location evidence="1">Cytoskeleton</location>
    </subcellularLocation>
</comment>
<dbReference type="SUPFAM" id="SSF50978">
    <property type="entry name" value="WD40 repeat-like"/>
    <property type="match status" value="1"/>
</dbReference>
<feature type="compositionally biased region" description="Basic and acidic residues" evidence="7">
    <location>
        <begin position="20"/>
        <end position="32"/>
    </location>
</feature>
<dbReference type="GO" id="GO:0010970">
    <property type="term" value="P:transport along microtubule"/>
    <property type="evidence" value="ECO:0007669"/>
    <property type="project" value="TreeGrafter"/>
</dbReference>
<reference evidence="8" key="2">
    <citation type="submission" date="2015-06" db="UniProtKB">
        <authorList>
            <consortium name="EnsemblMetazoa"/>
        </authorList>
    </citation>
    <scope>IDENTIFICATION</scope>
</reference>
<dbReference type="GO" id="GO:0045503">
    <property type="term" value="F:dynein light chain binding"/>
    <property type="evidence" value="ECO:0007669"/>
    <property type="project" value="TreeGrafter"/>
</dbReference>
<dbReference type="Gene3D" id="2.130.10.10">
    <property type="entry name" value="YVTN repeat-like/Quinoprotein amine dehydrogenase"/>
    <property type="match status" value="2"/>
</dbReference>
<dbReference type="InterPro" id="IPR001680">
    <property type="entry name" value="WD40_rpt"/>
</dbReference>
<protein>
    <submittedName>
        <fullName evidence="8">Uncharacterized protein</fullName>
    </submittedName>
</protein>
<dbReference type="GO" id="GO:0045504">
    <property type="term" value="F:dynein heavy chain binding"/>
    <property type="evidence" value="ECO:0007669"/>
    <property type="project" value="TreeGrafter"/>
</dbReference>
<dbReference type="InterPro" id="IPR025956">
    <property type="entry name" value="DYNC1I1/DYNC1I2"/>
</dbReference>
<dbReference type="PANTHER" id="PTHR12442">
    <property type="entry name" value="DYNEIN INTERMEDIATE CHAIN"/>
    <property type="match status" value="1"/>
</dbReference>
<dbReference type="SMART" id="SM00320">
    <property type="entry name" value="WD40"/>
    <property type="match status" value="5"/>
</dbReference>
<evidence type="ECO:0000256" key="2">
    <source>
        <dbReference type="ARBA" id="ARBA00011059"/>
    </source>
</evidence>
<feature type="compositionally biased region" description="Polar residues" evidence="7">
    <location>
        <begin position="37"/>
        <end position="47"/>
    </location>
</feature>
<feature type="compositionally biased region" description="Basic and acidic residues" evidence="7">
    <location>
        <begin position="1"/>
        <end position="10"/>
    </location>
</feature>
<evidence type="ECO:0000256" key="6">
    <source>
        <dbReference type="ARBA" id="ARBA00023212"/>
    </source>
</evidence>
<keyword evidence="6" id="KW-0206">Cytoskeleton</keyword>
<dbReference type="OrthoDB" id="4189at2759"/>
<dbReference type="InterPro" id="IPR050687">
    <property type="entry name" value="Dynein_IC"/>
</dbReference>
<feature type="region of interest" description="Disordered" evidence="7">
    <location>
        <begin position="1"/>
        <end position="101"/>
    </location>
</feature>
<evidence type="ECO:0000256" key="3">
    <source>
        <dbReference type="ARBA" id="ARBA00022490"/>
    </source>
</evidence>
<comment type="similarity">
    <text evidence="2">Belongs to the dynein intermediate chain family.</text>
</comment>
<keyword evidence="5" id="KW-0677">Repeat</keyword>
<keyword evidence="3" id="KW-0963">Cytoplasm</keyword>
<keyword evidence="9" id="KW-1185">Reference proteome</keyword>
<organism evidence="8 9">
    <name type="scientific">Tetranychus urticae</name>
    <name type="common">Two-spotted spider mite</name>
    <dbReference type="NCBI Taxonomy" id="32264"/>
    <lineage>
        <taxon>Eukaryota</taxon>
        <taxon>Metazoa</taxon>
        <taxon>Ecdysozoa</taxon>
        <taxon>Arthropoda</taxon>
        <taxon>Chelicerata</taxon>
        <taxon>Arachnida</taxon>
        <taxon>Acari</taxon>
        <taxon>Acariformes</taxon>
        <taxon>Trombidiformes</taxon>
        <taxon>Prostigmata</taxon>
        <taxon>Eleutherengona</taxon>
        <taxon>Raphignathae</taxon>
        <taxon>Tetranychoidea</taxon>
        <taxon>Tetranychidae</taxon>
        <taxon>Tetranychus</taxon>
    </lineage>
</organism>
<evidence type="ECO:0000256" key="4">
    <source>
        <dbReference type="ARBA" id="ARBA00022574"/>
    </source>
</evidence>
<gene>
    <name evidence="8" type="primary">107371090</name>
</gene>
<dbReference type="HOGENOM" id="CLU_012999_1_0_1"/>